<dbReference type="Gene3D" id="2.70.98.10">
    <property type="match status" value="1"/>
</dbReference>
<dbReference type="SUPFAM" id="SSF74650">
    <property type="entry name" value="Galactose mutarotase-like"/>
    <property type="match status" value="1"/>
</dbReference>
<evidence type="ECO:0000313" key="2">
    <source>
        <dbReference type="EMBL" id="AXY26197.1"/>
    </source>
</evidence>
<dbReference type="GO" id="GO:0003824">
    <property type="term" value="F:catalytic activity"/>
    <property type="evidence" value="ECO:0007669"/>
    <property type="project" value="InterPro"/>
</dbReference>
<accession>A0A347WM90</accession>
<organism evidence="2 3">
    <name type="scientific">Suicoccus acidiformans</name>
    <dbReference type="NCBI Taxonomy" id="2036206"/>
    <lineage>
        <taxon>Bacteria</taxon>
        <taxon>Bacillati</taxon>
        <taxon>Bacillota</taxon>
        <taxon>Bacilli</taxon>
        <taxon>Lactobacillales</taxon>
        <taxon>Aerococcaceae</taxon>
        <taxon>Suicoccus</taxon>
    </lineage>
</organism>
<dbReference type="InterPro" id="IPR011013">
    <property type="entry name" value="Gal_mutarotase_sf_dom"/>
</dbReference>
<dbReference type="GO" id="GO:0005975">
    <property type="term" value="P:carbohydrate metabolic process"/>
    <property type="evidence" value="ECO:0007669"/>
    <property type="project" value="InterPro"/>
</dbReference>
<protein>
    <submittedName>
        <fullName evidence="2">Uncharacterized protein</fullName>
    </submittedName>
</protein>
<gene>
    <name evidence="2" type="ORF">CL176_09405</name>
</gene>
<name>A0A347WM90_9LACT</name>
<dbReference type="KEGG" id="abae:CL176_09405"/>
<keyword evidence="3" id="KW-1185">Reference proteome</keyword>
<dbReference type="Proteomes" id="UP000263232">
    <property type="component" value="Chromosome"/>
</dbReference>
<evidence type="ECO:0000313" key="3">
    <source>
        <dbReference type="Proteomes" id="UP000263232"/>
    </source>
</evidence>
<dbReference type="EMBL" id="CP023434">
    <property type="protein sequence ID" value="AXY26197.1"/>
    <property type="molecule type" value="Genomic_DNA"/>
</dbReference>
<dbReference type="InterPro" id="IPR014718">
    <property type="entry name" value="GH-type_carb-bd"/>
</dbReference>
<proteinExistence type="predicted"/>
<dbReference type="GO" id="GO:0030246">
    <property type="term" value="F:carbohydrate binding"/>
    <property type="evidence" value="ECO:0007669"/>
    <property type="project" value="InterPro"/>
</dbReference>
<sequence length="60" mass="6694">MWGRSLVNHGGITSEAQLPPDAINQSHLGNVILKPEADYYSKTSYQLHIDKEANNDTKNL</sequence>
<dbReference type="AlphaFoldDB" id="A0A347WM90"/>
<feature type="region of interest" description="Disordered" evidence="1">
    <location>
        <begin position="1"/>
        <end position="21"/>
    </location>
</feature>
<evidence type="ECO:0000256" key="1">
    <source>
        <dbReference type="SAM" id="MobiDB-lite"/>
    </source>
</evidence>
<reference evidence="2 3" key="1">
    <citation type="submission" date="2017-09" db="EMBL/GenBank/DDBJ databases">
        <title>Complete genome sequence of Oxytococcus suis strain ZY16052.</title>
        <authorList>
            <person name="Li F."/>
        </authorList>
    </citation>
    <scope>NUCLEOTIDE SEQUENCE [LARGE SCALE GENOMIC DNA]</scope>
    <source>
        <strain evidence="2 3">ZY16052</strain>
    </source>
</reference>